<dbReference type="NCBIfam" id="TIGR03057">
    <property type="entry name" value="xxxLxxG_by_4"/>
    <property type="match status" value="5"/>
</dbReference>
<accession>A0A923NGV9</accession>
<dbReference type="PANTHER" id="PTHR43077">
    <property type="entry name" value="TRANSPORT PERMEASE YVFS-RELATED"/>
    <property type="match status" value="1"/>
</dbReference>
<dbReference type="InterPro" id="IPR051328">
    <property type="entry name" value="T7SS_ABC-Transporter"/>
</dbReference>
<proteinExistence type="predicted"/>
<protein>
    <submittedName>
        <fullName evidence="6">Uncharacterized protein</fullName>
    </submittedName>
</protein>
<dbReference type="InterPro" id="IPR023908">
    <property type="entry name" value="xxxLxxG_rpt"/>
</dbReference>
<keyword evidence="2 5" id="KW-0812">Transmembrane</keyword>
<organism evidence="6 7">
    <name type="scientific">Weissella confusa</name>
    <name type="common">Lactobacillus confusus</name>
    <dbReference type="NCBI Taxonomy" id="1583"/>
    <lineage>
        <taxon>Bacteria</taxon>
        <taxon>Bacillati</taxon>
        <taxon>Bacillota</taxon>
        <taxon>Bacilli</taxon>
        <taxon>Lactobacillales</taxon>
        <taxon>Lactobacillaceae</taxon>
        <taxon>Weissella</taxon>
    </lineage>
</organism>
<comment type="caution">
    <text evidence="6">The sequence shown here is derived from an EMBL/GenBank/DDBJ whole genome shotgun (WGS) entry which is preliminary data.</text>
</comment>
<gene>
    <name evidence="6" type="ORF">H7R52_15095</name>
</gene>
<evidence type="ECO:0000256" key="5">
    <source>
        <dbReference type="SAM" id="Phobius"/>
    </source>
</evidence>
<evidence type="ECO:0000313" key="7">
    <source>
        <dbReference type="Proteomes" id="UP000650485"/>
    </source>
</evidence>
<evidence type="ECO:0000256" key="3">
    <source>
        <dbReference type="ARBA" id="ARBA00022989"/>
    </source>
</evidence>
<dbReference type="Gene3D" id="3.40.1710.10">
    <property type="entry name" value="abc type-2 transporter like domain"/>
    <property type="match status" value="1"/>
</dbReference>
<comment type="subcellular location">
    <subcellularLocation>
        <location evidence="1">Membrane</location>
        <topology evidence="1">Multi-pass membrane protein</topology>
    </subcellularLocation>
</comment>
<evidence type="ECO:0000256" key="1">
    <source>
        <dbReference type="ARBA" id="ARBA00004141"/>
    </source>
</evidence>
<keyword evidence="4 5" id="KW-0472">Membrane</keyword>
<dbReference type="PANTHER" id="PTHR43077:SF5">
    <property type="entry name" value="PHAGE INFECTION PROTEIN"/>
    <property type="match status" value="1"/>
</dbReference>
<feature type="transmembrane region" description="Helical" evidence="5">
    <location>
        <begin position="180"/>
        <end position="200"/>
    </location>
</feature>
<dbReference type="EMBL" id="JACSZT010000019">
    <property type="protein sequence ID" value="MBC6499501.1"/>
    <property type="molecule type" value="Genomic_DNA"/>
</dbReference>
<evidence type="ECO:0000256" key="4">
    <source>
        <dbReference type="ARBA" id="ARBA00023136"/>
    </source>
</evidence>
<name>A0A923NGV9_WEICO</name>
<evidence type="ECO:0000256" key="2">
    <source>
        <dbReference type="ARBA" id="ARBA00022692"/>
    </source>
</evidence>
<evidence type="ECO:0000313" key="6">
    <source>
        <dbReference type="EMBL" id="MBC6499501.1"/>
    </source>
</evidence>
<feature type="transmembrane region" description="Helical" evidence="5">
    <location>
        <begin position="88"/>
        <end position="111"/>
    </location>
</feature>
<dbReference type="AlphaFoldDB" id="A0A923NGV9"/>
<dbReference type="Proteomes" id="UP000650485">
    <property type="component" value="Unassembled WGS sequence"/>
</dbReference>
<reference evidence="6" key="1">
    <citation type="submission" date="2020-08" db="EMBL/GenBank/DDBJ databases">
        <title>Complete genome sequence of Weissella confusa strain FS54 provides insights into metabolic potential.</title>
        <authorList>
            <person name="Fhoula I."/>
            <person name="Najjari A."/>
            <person name="Lekired A."/>
            <person name="Bessrour-Aouam N."/>
            <person name="Jaballah S."/>
            <person name="Klibi N."/>
            <person name="Ouzari H.-I."/>
        </authorList>
    </citation>
    <scope>NUCLEOTIDE SEQUENCE</scope>
    <source>
        <strain evidence="6">FS54</strain>
    </source>
</reference>
<sequence>MRVQNFFKNLDKAGAFAAMVLLVFQLSGSAGTYPIQLSNAFFEWLHPYLPMTYTVDGLRETIMIGGSAMPQVEVLLISSLAAWMGSKMVMLFGIAVMAATVLYGLSISILGLDPIHPLQTYGFMILISLMDAALVTAIYMWFAKQVNDTKATNKTFKQIAAPATAKQTEKDHVANNGTGMVPYMFSVAMFVGMMALNLMLDMISPRTNSQLTTGLDTLNSKRGELSSGAGQLADGARKLNGGANQLTAGAEQLSPALAKVQAGNQTLADKMGSAEQLKVVPTAINTLDGKMHELTNGLDTLVGKSGDLTNGATKVSGGLDTLNGKTGDLSNGASQLLAGSQKAKIAASLTTDVANSETSKQIEPVVKDIETLSAQIVTFNNAHGNQIQQLADSANKTSLNDVNNQFTTLQTQIATLQDIAKDMPSQSQIQEQLQTAQSHLDNLAKANATDAAAMPANVDKAFADAGVQVTPELSQLNSQVPALVGGVGQLATGSQDLATGVQQYTDGVTQAATGSEQITNGVDQLNQKLKDQDLAGKIADANKQLADGTTQIKSGSDQLTSGLQTLSASTLQFNGGAQTLTQGLSQYVDGVAQADSGSQQVTAGTTLLDKDPKQMKLDYETSSGHSFIAGKLSESGAKEISQQISKQVTKTYAKTIFAEMKKVGKGMNTAVAIINKDKSVTYEGQKLAVGDDLEKELRKSKDMDFHFPSEKEAKAGLKDGKYYTVITIPSDFSKDAIQQVVQ</sequence>
<keyword evidence="3 5" id="KW-1133">Transmembrane helix</keyword>
<dbReference type="GO" id="GO:0016020">
    <property type="term" value="C:membrane"/>
    <property type="evidence" value="ECO:0007669"/>
    <property type="project" value="UniProtKB-SubCell"/>
</dbReference>
<feature type="transmembrane region" description="Helical" evidence="5">
    <location>
        <begin position="123"/>
        <end position="142"/>
    </location>
</feature>